<feature type="compositionally biased region" description="Low complexity" evidence="3">
    <location>
        <begin position="308"/>
        <end position="325"/>
    </location>
</feature>
<dbReference type="WBParaSite" id="mrna-Wban_11003">
    <property type="protein sequence ID" value="mrna-Wban_11003"/>
    <property type="gene ID" value="Wban_11003"/>
</dbReference>
<evidence type="ECO:0000256" key="2">
    <source>
        <dbReference type="ARBA" id="ARBA00022737"/>
    </source>
</evidence>
<evidence type="ECO:0008006" key="6">
    <source>
        <dbReference type="Google" id="ProtNLM"/>
    </source>
</evidence>
<name>A0AAF5Q6P5_WUCBA</name>
<dbReference type="SUPFAM" id="SSF56112">
    <property type="entry name" value="Protein kinase-like (PK-like)"/>
    <property type="match status" value="1"/>
</dbReference>
<dbReference type="PANTHER" id="PTHR16017:SF0">
    <property type="entry name" value="WD REPEAT-CONTAINING PROTEIN 70"/>
    <property type="match status" value="1"/>
</dbReference>
<dbReference type="InterPro" id="IPR051858">
    <property type="entry name" value="WD_repeat_GAD-1"/>
</dbReference>
<dbReference type="AlphaFoldDB" id="A0AAF5Q6P5"/>
<reference evidence="5" key="3">
    <citation type="submission" date="2024-02" db="UniProtKB">
        <authorList>
            <consortium name="WormBaseParasite"/>
        </authorList>
    </citation>
    <scope>IDENTIFICATION</scope>
    <source>
        <strain evidence="5">pt0022</strain>
    </source>
</reference>
<organism evidence="4 5">
    <name type="scientific">Wuchereria bancrofti</name>
    <dbReference type="NCBI Taxonomy" id="6293"/>
    <lineage>
        <taxon>Eukaryota</taxon>
        <taxon>Metazoa</taxon>
        <taxon>Ecdysozoa</taxon>
        <taxon>Nematoda</taxon>
        <taxon>Chromadorea</taxon>
        <taxon>Rhabditida</taxon>
        <taxon>Spirurina</taxon>
        <taxon>Spiruromorpha</taxon>
        <taxon>Filarioidea</taxon>
        <taxon>Onchocercidae</taxon>
        <taxon>Wuchereria</taxon>
    </lineage>
</organism>
<evidence type="ECO:0000313" key="5">
    <source>
        <dbReference type="WBParaSite" id="mrna-Wban_11003"/>
    </source>
</evidence>
<sequence length="333" mass="37327">MDLSLRSSHGLMLCESHIISGLAFSLNGEKLLVASGHAQIRILDRQCNQYAETVRDSGGRVAASGGILHSYIAKQVGTKRNHDFLADTDVRASILRHAEEKRYSFAEYKYVNVIIIDYRFKEELIKTLGRVEDLYSFEGRKRDLRACHIYKAQPRYPEQIPGDGAKEFALKLIEGHKTSKFDQTTAGISNDGSEGMVSLLCGTRLMAYHQIPLYCKTEEAASACSKVRVTFRVKIGDMGFARILYNPLKPLAELEPVAIDIWAIGCIFAELLTSEPEHPRVTTDVFSGCDIPYPKREFLSDESDDKSASASKPRQVEPPQQSQQQLSYIYPVL</sequence>
<protein>
    <recommendedName>
        <fullName evidence="6">Protein kinase domain-containing protein</fullName>
    </recommendedName>
</protein>
<accession>A0AAF5Q6P5</accession>
<dbReference type="GO" id="GO:0035861">
    <property type="term" value="C:site of double-strand break"/>
    <property type="evidence" value="ECO:0007669"/>
    <property type="project" value="TreeGrafter"/>
</dbReference>
<keyword evidence="1" id="KW-0853">WD repeat</keyword>
<dbReference type="Proteomes" id="UP000093561">
    <property type="component" value="Unassembled WGS sequence"/>
</dbReference>
<evidence type="ECO:0000313" key="4">
    <source>
        <dbReference type="Proteomes" id="UP000093561"/>
    </source>
</evidence>
<evidence type="ECO:0000256" key="1">
    <source>
        <dbReference type="ARBA" id="ARBA00022574"/>
    </source>
</evidence>
<dbReference type="InterPro" id="IPR011009">
    <property type="entry name" value="Kinase-like_dom_sf"/>
</dbReference>
<reference evidence="4" key="2">
    <citation type="journal article" date="2016" name="Mol. Ecol.">
        <title>Population genomics of the filarial nematode parasite Wuchereria bancrofti from mosquitoes.</title>
        <authorList>
            <person name="Small S.T."/>
            <person name="Reimer L.J."/>
            <person name="Tisch D.J."/>
            <person name="King C.L."/>
            <person name="Christensen B.M."/>
            <person name="Siba P.M."/>
            <person name="Kazura J.W."/>
            <person name="Serre D."/>
            <person name="Zimmerman P.A."/>
        </authorList>
    </citation>
    <scope>NUCLEOTIDE SEQUENCE</scope>
    <source>
        <strain evidence="4">pt0022</strain>
    </source>
</reference>
<reference evidence="4" key="1">
    <citation type="submission" date="2015-03" db="EMBL/GenBank/DDBJ databases">
        <title>Wuchereria bancrofti Genome Sequencing Papua New Guinea Strain.</title>
        <authorList>
            <person name="Small S.T."/>
            <person name="Serre D."/>
            <person name="Zimmerman P.A."/>
        </authorList>
    </citation>
    <scope>NUCLEOTIDE SEQUENCE [LARGE SCALE GENOMIC DNA]</scope>
    <source>
        <strain evidence="4">pt0022</strain>
    </source>
</reference>
<keyword evidence="2" id="KW-0677">Repeat</keyword>
<proteinExistence type="predicted"/>
<dbReference type="PANTHER" id="PTHR16017">
    <property type="entry name" value="GASTRULATION DEFECTIVE PROTEIN 1-RELATED"/>
    <property type="match status" value="1"/>
</dbReference>
<dbReference type="GO" id="GO:0005634">
    <property type="term" value="C:nucleus"/>
    <property type="evidence" value="ECO:0007669"/>
    <property type="project" value="TreeGrafter"/>
</dbReference>
<dbReference type="Gene3D" id="1.10.510.10">
    <property type="entry name" value="Transferase(Phosphotransferase) domain 1"/>
    <property type="match status" value="1"/>
</dbReference>
<evidence type="ECO:0000256" key="3">
    <source>
        <dbReference type="SAM" id="MobiDB-lite"/>
    </source>
</evidence>
<feature type="region of interest" description="Disordered" evidence="3">
    <location>
        <begin position="296"/>
        <end position="333"/>
    </location>
</feature>